<dbReference type="InterPro" id="IPR008928">
    <property type="entry name" value="6-hairpin_glycosidase_sf"/>
</dbReference>
<name>G3IUV1_METTV</name>
<dbReference type="Proteomes" id="UP000004664">
    <property type="component" value="Unassembled WGS sequence"/>
</dbReference>
<evidence type="ECO:0000313" key="2">
    <source>
        <dbReference type="Proteomes" id="UP000004664"/>
    </source>
</evidence>
<dbReference type="STRING" id="697282.Mettu_0405"/>
<dbReference type="Gene3D" id="2.70.98.40">
    <property type="entry name" value="Glycoside hydrolase, family 65, N-terminal domain"/>
    <property type="match status" value="1"/>
</dbReference>
<dbReference type="SUPFAM" id="SSF48208">
    <property type="entry name" value="Six-hairpin glycosidases"/>
    <property type="match status" value="1"/>
</dbReference>
<evidence type="ECO:0000313" key="1">
    <source>
        <dbReference type="EMBL" id="EGW21636.1"/>
    </source>
</evidence>
<sequence>MGSAQHQLNIIDAKILPYAQNRRFNTQLKWCNPVNQTYYALDNDNCFVIDQYNDLAPFASFLPGIAGALGRPAWAFYVNRGQAIASFGVRNKDGAFLEFFPADKAYQLTPSRGFRTFLKITDGEQILAHEPFQRGAGPEIKQRLYVTPHEVGVEEINPQLGFSIRADMFTLPEAPVAGLLRRVTITNTSKQTKKIEIVDGLPQVLPFGMNQWILKFMSRTSEAFMRVEGVEENLPFYRLKVWPTDSPQVEPVIACNFFAGFLNGGRTRVVVDAERIFGLAGDFSRPERFFANDGLDFDHQVAGNQTPSAFQTLTFELQPGQSQVFYGFYGHAESQSVLAQFIAEADKEGYFEAKRETNRRLIEDITQRIFTATAKPLFDAHARQCYLDNGLRGGFPREVPGGAQLYLFGRKHGDLERDYNDFLLQDTPFSEGNGDFRDVLQNRRMDVFFDPALDAKNIRYFFNLIQTDGYNPCSLRNSRFVVDAPQTLAHHFARFAGLEQLLSREFKYAELWQALQGAENPEPIIKEILAQAQEVEDAEFDRGYWSDHWTYLLDLLISYAAIFPDRLPGLFKEKTYTFFDSTHFVVPRAQKYVVTANGVRQYGAVQGTPEKESLINSRPRRRRQVRSQGGHGDIVYTTLLGKILTLVANKLATLDPFGVGIEMEADRPGWCDALNGLPGIFGSSVNETIELKRLVGFTLKILADVDGEFSLPAELADFISGLEVLLNRPILTPELFWQESGAQKEAYRKKVFMGFDGAEQVLSVAAVQTFLATVSSYLDAAINKARTPEGIVTYFSYEAEQYQETADGKATVTRFKQKPIPLFLEGFVHALRIAEPEEVRRLYDAARNSELFDQKLGMYRVNEPLGENALELGRIGVFNYGWLENGSIFLHMHYKFVLEVVRAGLIEEFYDQIEHLLVAFRDPMEYGRNPVENSSFLVSSGFAIDPRQHGRGCVARLSGSTVEFLHLWTHLFLGANPFVFEEGRLLFRPAPVLSKTFFSTNEQCVNPFDFEETLPAHSVACALLGATLLVYINPERQDTFGDAAVRPCRYQLHGRDGSMQTVEGQHLEGQTAEALRLNQFRRVDVVLE</sequence>
<dbReference type="HOGENOM" id="CLU_277846_0_0_6"/>
<dbReference type="InterPro" id="IPR012341">
    <property type="entry name" value="6hp_glycosidase-like_sf"/>
</dbReference>
<reference evidence="1 2" key="1">
    <citation type="submission" date="2011-06" db="EMBL/GenBank/DDBJ databases">
        <title>Genomic sequence of Methylobacter tundripaludum SV96.</title>
        <authorList>
            <consortium name="US DOE Joint Genome Institute"/>
            <person name="Lucas S."/>
            <person name="Han J."/>
            <person name="Lapidus A."/>
            <person name="Cheng J.-F."/>
            <person name="Goodwin L."/>
            <person name="Pitluck S."/>
            <person name="Held B."/>
            <person name="Detter J.C."/>
            <person name="Han C."/>
            <person name="Tapia R."/>
            <person name="Land M."/>
            <person name="Hauser L."/>
            <person name="Kyrpides N."/>
            <person name="Ivanova N."/>
            <person name="Ovchinnikova G."/>
            <person name="Pagani I."/>
            <person name="Klotz M.G."/>
            <person name="Dispirito A.A."/>
            <person name="Murrell J.C."/>
            <person name="Dunfield P."/>
            <person name="Kalyuzhnaya M.G."/>
            <person name="Svenning M."/>
            <person name="Trotsenko Y.A."/>
            <person name="Stein L.Y."/>
            <person name="Woyke T."/>
        </authorList>
    </citation>
    <scope>NUCLEOTIDE SEQUENCE [LARGE SCALE GENOMIC DNA]</scope>
    <source>
        <strain evidence="2">ATCC BAA-1195 / DSM 17260 / SV96</strain>
    </source>
</reference>
<dbReference type="AlphaFoldDB" id="G3IUV1"/>
<organism evidence="1 2">
    <name type="scientific">Methylobacter tundripaludum (strain ATCC BAA-1195 / DSM 17260 / SV96)</name>
    <dbReference type="NCBI Taxonomy" id="697282"/>
    <lineage>
        <taxon>Bacteria</taxon>
        <taxon>Pseudomonadati</taxon>
        <taxon>Pseudomonadota</taxon>
        <taxon>Gammaproteobacteria</taxon>
        <taxon>Methylococcales</taxon>
        <taxon>Methylococcaceae</taxon>
        <taxon>Methylobacter</taxon>
    </lineage>
</organism>
<protein>
    <recommendedName>
        <fullName evidence="3">Cellobiose phosphorylase</fullName>
    </recommendedName>
</protein>
<dbReference type="GO" id="GO:0003824">
    <property type="term" value="F:catalytic activity"/>
    <property type="evidence" value="ECO:0007669"/>
    <property type="project" value="UniProtKB-ARBA"/>
</dbReference>
<gene>
    <name evidence="1" type="ORF">Mettu_0405</name>
</gene>
<proteinExistence type="predicted"/>
<dbReference type="Gene3D" id="1.50.10.10">
    <property type="match status" value="1"/>
</dbReference>
<keyword evidence="2" id="KW-1185">Reference proteome</keyword>
<dbReference type="GO" id="GO:0005975">
    <property type="term" value="P:carbohydrate metabolic process"/>
    <property type="evidence" value="ECO:0007669"/>
    <property type="project" value="InterPro"/>
</dbReference>
<dbReference type="EMBL" id="JH109152">
    <property type="protein sequence ID" value="EGW21636.1"/>
    <property type="molecule type" value="Genomic_DNA"/>
</dbReference>
<accession>G3IUV1</accession>
<evidence type="ECO:0008006" key="3">
    <source>
        <dbReference type="Google" id="ProtNLM"/>
    </source>
</evidence>
<dbReference type="eggNOG" id="COG3459">
    <property type="taxonomic scope" value="Bacteria"/>
</dbReference>
<dbReference type="InterPro" id="IPR037018">
    <property type="entry name" value="GH65_N"/>
</dbReference>